<dbReference type="InterPro" id="IPR029052">
    <property type="entry name" value="Metallo-depent_PP-like"/>
</dbReference>
<organism evidence="3 4">
    <name type="scientific">Kytococcus schroeteri</name>
    <dbReference type="NCBI Taxonomy" id="138300"/>
    <lineage>
        <taxon>Bacteria</taxon>
        <taxon>Bacillati</taxon>
        <taxon>Actinomycetota</taxon>
        <taxon>Actinomycetes</taxon>
        <taxon>Micrococcales</taxon>
        <taxon>Kytococcaceae</taxon>
        <taxon>Kytococcus</taxon>
    </lineage>
</organism>
<reference evidence="3 4" key="1">
    <citation type="submission" date="2017-12" db="EMBL/GenBank/DDBJ databases">
        <title>Phylogenetic diversity of female urinary microbiome.</title>
        <authorList>
            <person name="Thomas-White K."/>
            <person name="Wolfe A.J."/>
        </authorList>
    </citation>
    <scope>NUCLEOTIDE SEQUENCE [LARGE SCALE GENOMIC DNA]</scope>
    <source>
        <strain evidence="3 4">UMB1298</strain>
    </source>
</reference>
<dbReference type="PROSITE" id="PS51318">
    <property type="entry name" value="TAT"/>
    <property type="match status" value="1"/>
</dbReference>
<sequence length="549" mass="59791">MQPPTSQMSSPSRPTRRAVLGGALAGTAGAALAAPAASGLVVARPEITSGLQLGDVTHDAGIVWSRSSVPGRMLVTLTDERGRTRRLRGPWTDPRRDCTAKLALHGLRPGTHHEVAVSFEDADGREGQRATGTFTTADTASGATSFVWTGDTAGQGWGINPELGGMRTYAAMAATKPDFFLHSGDTIYADGPIEDTVVEPDGQVWRNLVIDEVTEVAQDLRQYRGRHRYNLMDHNVRELYAHVPVIAQWDDHETTNNWYPGEVLDDPKYDRERRVDVLAGFARRAFFEYQPLADGHGRRPWTPEGGGRIHRTIHRGRHLDVFSLDMRTWKGDNTANTEARATPILGQQQVAWLIRELRRSTATWKVIANDLPLGLVVPDGDTAQEGVGNADAGRPLGREQEIAQVLQAIARHDIKNVVWLTADVHYCAAHHYDPARASFTDFAPFWEFVAGPVNAGTFGPNDLDGTFGPRVDFQKHAGEPNESPRVGNQFFGHVAIDEAGQFTVSLRDAQGAVLYTRTLQPEGGPIVDTGVDAGSTFGRAQDLLGGLAG</sequence>
<dbReference type="CDD" id="cd07389">
    <property type="entry name" value="MPP_PhoD"/>
    <property type="match status" value="1"/>
</dbReference>
<keyword evidence="1" id="KW-0732">Signal</keyword>
<dbReference type="Pfam" id="PF09423">
    <property type="entry name" value="PhoD"/>
    <property type="match status" value="1"/>
</dbReference>
<feature type="domain" description="PhoD-like phosphatase metallophosphatase" evidence="2">
    <location>
        <begin position="148"/>
        <end position="497"/>
    </location>
</feature>
<dbReference type="InterPro" id="IPR038607">
    <property type="entry name" value="PhoD-like_sf"/>
</dbReference>
<dbReference type="InterPro" id="IPR018946">
    <property type="entry name" value="PhoD-like_MPP"/>
</dbReference>
<dbReference type="RefSeq" id="WP_070703356.1">
    <property type="nucleotide sequence ID" value="NZ_PKIZ01000012.1"/>
</dbReference>
<protein>
    <submittedName>
        <fullName evidence="3">Alkaline phosphatase</fullName>
    </submittedName>
</protein>
<gene>
    <name evidence="3" type="ORF">CYJ76_07120</name>
</gene>
<proteinExistence type="predicted"/>
<evidence type="ECO:0000259" key="2">
    <source>
        <dbReference type="Pfam" id="PF09423"/>
    </source>
</evidence>
<dbReference type="Gene3D" id="3.60.21.70">
    <property type="entry name" value="PhoD-like phosphatase"/>
    <property type="match status" value="1"/>
</dbReference>
<feature type="chain" id="PRO_5014121121" evidence="1">
    <location>
        <begin position="34"/>
        <end position="549"/>
    </location>
</feature>
<dbReference type="SUPFAM" id="SSF56300">
    <property type="entry name" value="Metallo-dependent phosphatases"/>
    <property type="match status" value="1"/>
</dbReference>
<dbReference type="PANTHER" id="PTHR43606:SF1">
    <property type="entry name" value="PHOD-LIKE PHOSPHATASE METALLOPHOSPHATASE DOMAIN-CONTAINING PROTEIN"/>
    <property type="match status" value="1"/>
</dbReference>
<keyword evidence="4" id="KW-1185">Reference proteome</keyword>
<evidence type="ECO:0000256" key="1">
    <source>
        <dbReference type="SAM" id="SignalP"/>
    </source>
</evidence>
<dbReference type="InterPro" id="IPR052900">
    <property type="entry name" value="Phospholipid_Metab_Enz"/>
</dbReference>
<dbReference type="Proteomes" id="UP000234206">
    <property type="component" value="Unassembled WGS sequence"/>
</dbReference>
<comment type="caution">
    <text evidence="3">The sequence shown here is derived from an EMBL/GenBank/DDBJ whole genome shotgun (WGS) entry which is preliminary data.</text>
</comment>
<evidence type="ECO:0000313" key="4">
    <source>
        <dbReference type="Proteomes" id="UP000234206"/>
    </source>
</evidence>
<evidence type="ECO:0000313" key="3">
    <source>
        <dbReference type="EMBL" id="PKZ41482.1"/>
    </source>
</evidence>
<accession>A0A2I1PA46</accession>
<name>A0A2I1PA46_9MICO</name>
<dbReference type="PANTHER" id="PTHR43606">
    <property type="entry name" value="PHOSPHATASE, PUTATIVE (AFU_ORTHOLOGUE AFUA_6G08710)-RELATED"/>
    <property type="match status" value="1"/>
</dbReference>
<dbReference type="AlphaFoldDB" id="A0A2I1PA46"/>
<dbReference type="OrthoDB" id="3497025at2"/>
<dbReference type="EMBL" id="PKIZ01000012">
    <property type="protein sequence ID" value="PKZ41482.1"/>
    <property type="molecule type" value="Genomic_DNA"/>
</dbReference>
<dbReference type="InterPro" id="IPR006311">
    <property type="entry name" value="TAT_signal"/>
</dbReference>
<feature type="signal peptide" evidence="1">
    <location>
        <begin position="1"/>
        <end position="33"/>
    </location>
</feature>